<reference evidence="1 2" key="1">
    <citation type="submission" date="2016-05" db="EMBL/GenBank/DDBJ databases">
        <title>Niabella ginsenosidivorans BS26 whole genome sequencing.</title>
        <authorList>
            <person name="Im W.T."/>
            <person name="Siddiqi M.Z."/>
        </authorList>
    </citation>
    <scope>NUCLEOTIDE SEQUENCE [LARGE SCALE GENOMIC DNA]</scope>
    <source>
        <strain evidence="1 2">BS26</strain>
    </source>
</reference>
<accession>A0A1A9I6B8</accession>
<dbReference type="KEGG" id="nia:A8C56_14870"/>
<evidence type="ECO:0000313" key="1">
    <source>
        <dbReference type="EMBL" id="ANH82084.1"/>
    </source>
</evidence>
<dbReference type="OrthoDB" id="770607at2"/>
<dbReference type="Gene3D" id="2.60.220.30">
    <property type="match status" value="1"/>
</dbReference>
<dbReference type="EMBL" id="CP015772">
    <property type="protein sequence ID" value="ANH82084.1"/>
    <property type="molecule type" value="Genomic_DNA"/>
</dbReference>
<organism evidence="1 2">
    <name type="scientific">Niabella ginsenosidivorans</name>
    <dbReference type="NCBI Taxonomy" id="1176587"/>
    <lineage>
        <taxon>Bacteria</taxon>
        <taxon>Pseudomonadati</taxon>
        <taxon>Bacteroidota</taxon>
        <taxon>Chitinophagia</taxon>
        <taxon>Chitinophagales</taxon>
        <taxon>Chitinophagaceae</taxon>
        <taxon>Niabella</taxon>
    </lineage>
</organism>
<evidence type="ECO:0000313" key="2">
    <source>
        <dbReference type="Proteomes" id="UP000077667"/>
    </source>
</evidence>
<dbReference type="AlphaFoldDB" id="A0A1A9I6B8"/>
<keyword evidence="2" id="KW-1185">Reference proteome</keyword>
<dbReference type="Proteomes" id="UP000077667">
    <property type="component" value="Chromosome"/>
</dbReference>
<dbReference type="PROSITE" id="PS51257">
    <property type="entry name" value="PROKAR_LIPOPROTEIN"/>
    <property type="match status" value="1"/>
</dbReference>
<sequence>MIMNTQKRFIKFFLLAGLIVLGISCKKSDTHTPGKPAEPIRTPPGQVMGTPTKATIGAGGGVIAMPDQYISLQVPAGAVDADTEFSIQEVTPNAAVSTGRLFRILPEGINLKKPVEITFRYTDADIAGSSEDYLYPCYQSSDGLWHKVMDCTLDKANKTIKVAATHFSDWGVFRDIAIHSPKAEIGANEEIDLEAFVLDEYTENDKQGDGVLAPSSLKPEQIVEWKIVYGGGTISGGKNPKIKYKAPDTNQKTEVMIEVTVKNVVKRSDPKRPGNGGLMIVRRTLTILPEEYVTWTIGGKKYTGMFFALGVFDGHAIFTATAVESEIAFHTNGTKLGKYSFGKLDDPKKSTFSGTDNLVTYRSDYTECDTYKHVIGEGAVVFETFGESGGGIVQGTFEGTLYNIKNCDVTARHVVGTFRVRRTY</sequence>
<proteinExistence type="predicted"/>
<name>A0A1A9I6B8_9BACT</name>
<dbReference type="STRING" id="1176587.A8C56_14870"/>
<protein>
    <submittedName>
        <fullName evidence="1">Uncharacterized protein</fullName>
    </submittedName>
</protein>
<gene>
    <name evidence="1" type="ORF">A8C56_14870</name>
</gene>